<reference evidence="1" key="1">
    <citation type="submission" date="2016-07" db="EMBL/GenBank/DDBJ databases">
        <authorList>
            <person name="Bretaudeau A."/>
        </authorList>
    </citation>
    <scope>NUCLEOTIDE SEQUENCE</scope>
    <source>
        <strain evidence="1">Rice</strain>
        <tissue evidence="1">Whole body</tissue>
    </source>
</reference>
<proteinExistence type="predicted"/>
<accession>A0A2H1V6Z4</accession>
<evidence type="ECO:0000313" key="1">
    <source>
        <dbReference type="EMBL" id="SOQ36024.1"/>
    </source>
</evidence>
<sequence>MKQIDIKYLECVTGYKCRSDISAYSQKNKIYCLRDEKVKPVNEQMDHLMVSNPRGVTSALPGVRNLWIVEESGIRKIEKEVTNGWCGRCATCCGFDSRTEQLFVRFTNCCFKSGCLVYVYDGKRTYDPGENHIEEIKLLLLGFWAGFETQYGPKPSANSHGCINFGRG</sequence>
<organism evidence="1">
    <name type="scientific">Spodoptera frugiperda</name>
    <name type="common">Fall armyworm</name>
    <dbReference type="NCBI Taxonomy" id="7108"/>
    <lineage>
        <taxon>Eukaryota</taxon>
        <taxon>Metazoa</taxon>
        <taxon>Ecdysozoa</taxon>
        <taxon>Arthropoda</taxon>
        <taxon>Hexapoda</taxon>
        <taxon>Insecta</taxon>
        <taxon>Pterygota</taxon>
        <taxon>Neoptera</taxon>
        <taxon>Endopterygota</taxon>
        <taxon>Lepidoptera</taxon>
        <taxon>Glossata</taxon>
        <taxon>Ditrysia</taxon>
        <taxon>Noctuoidea</taxon>
        <taxon>Noctuidae</taxon>
        <taxon>Amphipyrinae</taxon>
        <taxon>Spodoptera</taxon>
    </lineage>
</organism>
<gene>
    <name evidence="1" type="ORF">SFRICE_011649</name>
</gene>
<dbReference type="AlphaFoldDB" id="A0A2H1V6Z4"/>
<protein>
    <submittedName>
        <fullName evidence="1">SFRICE_011649</fullName>
    </submittedName>
</protein>
<dbReference type="EMBL" id="ODYU01000757">
    <property type="protein sequence ID" value="SOQ36024.1"/>
    <property type="molecule type" value="Genomic_DNA"/>
</dbReference>
<name>A0A2H1V6Z4_SPOFR</name>